<name>A0A371P6K4_9BACL</name>
<protein>
    <submittedName>
        <fullName evidence="1">Uncharacterized protein</fullName>
    </submittedName>
</protein>
<proteinExistence type="predicted"/>
<reference evidence="1 2" key="1">
    <citation type="submission" date="2018-08" db="EMBL/GenBank/DDBJ databases">
        <title>Paenibacillus sp. M4BSY-1, whole genome shotgun sequence.</title>
        <authorList>
            <person name="Tuo L."/>
        </authorList>
    </citation>
    <scope>NUCLEOTIDE SEQUENCE [LARGE SCALE GENOMIC DNA]</scope>
    <source>
        <strain evidence="1 2">M4BSY-1</strain>
    </source>
</reference>
<evidence type="ECO:0000313" key="2">
    <source>
        <dbReference type="Proteomes" id="UP000261905"/>
    </source>
</evidence>
<dbReference type="AlphaFoldDB" id="A0A371P6K4"/>
<dbReference type="OrthoDB" id="2889099at2"/>
<comment type="caution">
    <text evidence="1">The sequence shown here is derived from an EMBL/GenBank/DDBJ whole genome shotgun (WGS) entry which is preliminary data.</text>
</comment>
<accession>A0A371P6K4</accession>
<organism evidence="1 2">
    <name type="scientific">Paenibacillus paeoniae</name>
    <dbReference type="NCBI Taxonomy" id="2292705"/>
    <lineage>
        <taxon>Bacteria</taxon>
        <taxon>Bacillati</taxon>
        <taxon>Bacillota</taxon>
        <taxon>Bacilli</taxon>
        <taxon>Bacillales</taxon>
        <taxon>Paenibacillaceae</taxon>
        <taxon>Paenibacillus</taxon>
    </lineage>
</organism>
<dbReference type="EMBL" id="QUBQ01000005">
    <property type="protein sequence ID" value="REK71577.1"/>
    <property type="molecule type" value="Genomic_DNA"/>
</dbReference>
<keyword evidence="2" id="KW-1185">Reference proteome</keyword>
<dbReference type="RefSeq" id="WP_116048877.1">
    <property type="nucleotide sequence ID" value="NZ_QUBQ01000005.1"/>
</dbReference>
<evidence type="ECO:0000313" key="1">
    <source>
        <dbReference type="EMBL" id="REK71577.1"/>
    </source>
</evidence>
<dbReference type="Proteomes" id="UP000261905">
    <property type="component" value="Unassembled WGS sequence"/>
</dbReference>
<sequence>MDEQVNERELVAYIAERIKVERKDIELVLRYEKAYIGNARADKNGEVDIDIDDLTDFIVSKRDVQLEEPQVEEILECEMDYFMEKGLAGYID</sequence>
<gene>
    <name evidence="1" type="ORF">DX130_21535</name>
</gene>